<accession>A0A3E1RFH5</accession>
<proteinExistence type="predicted"/>
<keyword evidence="2" id="KW-1185">Reference proteome</keyword>
<dbReference type="RefSeq" id="WP_117174725.1">
    <property type="nucleotide sequence ID" value="NZ_QFZK01000002.1"/>
</dbReference>
<protein>
    <submittedName>
        <fullName evidence="1">Uncharacterized protein</fullName>
    </submittedName>
</protein>
<sequence>MSLLSPDTLLLYVTPDRIQAVKTVGMGQRPVEVHQRNASIQIADNWQDLVRVAGELVRQTQTTRLHVVLSDKLARYACFPWQAGLRNADEDLAMAMLNFDDVYGANASADWHFGFSAGRPGQSRLSVAIPKTLFALLQNHVGQSGCKVASVQTAFTATLQTHRSALGPSGWLINLEEGRLTLGCWSHDAWSWIYSVHAEFDSPQELLARVHQEIMLASTSLKASQLLQIFVHAPAFEHLPFGTLDGVLFTPLKTPPGEPGAKYAFALLGART</sequence>
<dbReference type="OrthoDB" id="8743722at2"/>
<evidence type="ECO:0000313" key="2">
    <source>
        <dbReference type="Proteomes" id="UP000260665"/>
    </source>
</evidence>
<evidence type="ECO:0000313" key="1">
    <source>
        <dbReference type="EMBL" id="RFO98114.1"/>
    </source>
</evidence>
<dbReference type="AlphaFoldDB" id="A0A3E1RFH5"/>
<dbReference type="Proteomes" id="UP000260665">
    <property type="component" value="Unassembled WGS sequence"/>
</dbReference>
<comment type="caution">
    <text evidence="1">The sequence shown here is derived from an EMBL/GenBank/DDBJ whole genome shotgun (WGS) entry which is preliminary data.</text>
</comment>
<organism evidence="1 2">
    <name type="scientific">Rhodoferax lacus</name>
    <dbReference type="NCBI Taxonomy" id="2184758"/>
    <lineage>
        <taxon>Bacteria</taxon>
        <taxon>Pseudomonadati</taxon>
        <taxon>Pseudomonadota</taxon>
        <taxon>Betaproteobacteria</taxon>
        <taxon>Burkholderiales</taxon>
        <taxon>Comamonadaceae</taxon>
        <taxon>Rhodoferax</taxon>
    </lineage>
</organism>
<gene>
    <name evidence="1" type="ORF">DIC66_05175</name>
</gene>
<dbReference type="EMBL" id="QFZK01000002">
    <property type="protein sequence ID" value="RFO98114.1"/>
    <property type="molecule type" value="Genomic_DNA"/>
</dbReference>
<name>A0A3E1RFH5_9BURK</name>
<reference evidence="1 2" key="1">
    <citation type="submission" date="2018-05" db="EMBL/GenBank/DDBJ databases">
        <title>Rhodoferax soyangensis sp.nov., isolated from an oligotrophic freshwater lake.</title>
        <authorList>
            <person name="Park M."/>
        </authorList>
    </citation>
    <scope>NUCLEOTIDE SEQUENCE [LARGE SCALE GENOMIC DNA]</scope>
    <source>
        <strain evidence="1 2">IMCC26218</strain>
    </source>
</reference>